<evidence type="ECO:0000256" key="1">
    <source>
        <dbReference type="ARBA" id="ARBA00022448"/>
    </source>
</evidence>
<dbReference type="FunCoup" id="A0A5R8QFD9">
    <property type="interactions" value="103"/>
</dbReference>
<feature type="signal peptide" evidence="4">
    <location>
        <begin position="1"/>
        <end position="19"/>
    </location>
</feature>
<dbReference type="InterPro" id="IPR050492">
    <property type="entry name" value="Bact_metal-bind_prot9"/>
</dbReference>
<dbReference type="InterPro" id="IPR006128">
    <property type="entry name" value="Lipoprotein_PsaA-like"/>
</dbReference>
<dbReference type="Proteomes" id="UP000306912">
    <property type="component" value="Unassembled WGS sequence"/>
</dbReference>
<protein>
    <submittedName>
        <fullName evidence="5">Adhesin</fullName>
    </submittedName>
</protein>
<evidence type="ECO:0000256" key="3">
    <source>
        <dbReference type="RuleBase" id="RU003512"/>
    </source>
</evidence>
<evidence type="ECO:0000256" key="4">
    <source>
        <dbReference type="SAM" id="SignalP"/>
    </source>
</evidence>
<dbReference type="GO" id="GO:0007155">
    <property type="term" value="P:cell adhesion"/>
    <property type="evidence" value="ECO:0007669"/>
    <property type="project" value="InterPro"/>
</dbReference>
<sequence length="313" mass="34225">MKKIITVIAALSLALIPLAACQSTTPDNSNVLTIKTTAYPIVEFTKRIGGDAVDVQSVFANGSDSHTYDPTPQEMVDLNDADLFLNIDIGDYHTITEKLKAAAPNLAFVDVAAGVAAIEGDHDHSHDESEANHDGEHDHEFDPHIWLDPVRATLMAENIKNELVRKLPEQAATFETNFAALKAELATLNDEFTTGLAPYAEDTFFVTHAAYGYLADEYHLHQVSLSGLSADSELSSAQLVEIAEQLKAHNTKYILAEENVSNKQADVLASELGISTLPIYNLETLTQAEIDGGQTYFTLMRENLKNLQEALKQ</sequence>
<dbReference type="PRINTS" id="PR00691">
    <property type="entry name" value="ADHESINB"/>
</dbReference>
<comment type="similarity">
    <text evidence="3">Belongs to the bacterial solute-binding protein 9 family.</text>
</comment>
<name>A0A5R8QFD9_9FIRM</name>
<dbReference type="EMBL" id="VBWP01000002">
    <property type="protein sequence ID" value="TLG76708.1"/>
    <property type="molecule type" value="Genomic_DNA"/>
</dbReference>
<accession>A0A5R8QFD9</accession>
<dbReference type="PANTHER" id="PTHR42953:SF8">
    <property type="entry name" value="ZINT DOMAIN-CONTAINING PROTEIN"/>
    <property type="match status" value="1"/>
</dbReference>
<dbReference type="PANTHER" id="PTHR42953">
    <property type="entry name" value="HIGH-AFFINITY ZINC UPTAKE SYSTEM PROTEIN ZNUA-RELATED"/>
    <property type="match status" value="1"/>
</dbReference>
<keyword evidence="6" id="KW-1185">Reference proteome</keyword>
<dbReference type="GO" id="GO:0030001">
    <property type="term" value="P:metal ion transport"/>
    <property type="evidence" value="ECO:0007669"/>
    <property type="project" value="InterPro"/>
</dbReference>
<dbReference type="SUPFAM" id="SSF53807">
    <property type="entry name" value="Helical backbone' metal receptor"/>
    <property type="match status" value="1"/>
</dbReference>
<reference evidence="5 6" key="1">
    <citation type="submission" date="2019-05" db="EMBL/GenBank/DDBJ databases">
        <title>Culicoidintestinum kansasii gen. nov., sp. nov. from the gastrointestinal tract of the biting midge, Culicoides sonorensis.</title>
        <authorList>
            <person name="Neupane S."/>
            <person name="Ghosh A."/>
            <person name="Gunther S."/>
            <person name="Martin K."/>
            <person name="Zurek L."/>
        </authorList>
    </citation>
    <scope>NUCLEOTIDE SEQUENCE [LARGE SCALE GENOMIC DNA]</scope>
    <source>
        <strain evidence="5 6">CS-1</strain>
    </source>
</reference>
<dbReference type="RefSeq" id="WP_138190345.1">
    <property type="nucleotide sequence ID" value="NZ_VBWP01000002.1"/>
</dbReference>
<dbReference type="AlphaFoldDB" id="A0A5R8QFD9"/>
<dbReference type="OrthoDB" id="9810636at2"/>
<keyword evidence="1 3" id="KW-0813">Transport</keyword>
<dbReference type="PRINTS" id="PR00690">
    <property type="entry name" value="ADHESNFAMILY"/>
</dbReference>
<evidence type="ECO:0000256" key="2">
    <source>
        <dbReference type="ARBA" id="ARBA00022729"/>
    </source>
</evidence>
<dbReference type="Gene3D" id="3.40.50.1980">
    <property type="entry name" value="Nitrogenase molybdenum iron protein domain"/>
    <property type="match status" value="2"/>
</dbReference>
<comment type="caution">
    <text evidence="5">The sequence shown here is derived from an EMBL/GenBank/DDBJ whole genome shotgun (WGS) entry which is preliminary data.</text>
</comment>
<gene>
    <name evidence="5" type="ORF">FEZ08_03580</name>
</gene>
<dbReference type="GO" id="GO:0046872">
    <property type="term" value="F:metal ion binding"/>
    <property type="evidence" value="ECO:0007669"/>
    <property type="project" value="InterPro"/>
</dbReference>
<dbReference type="InParanoid" id="A0A5R8QFD9"/>
<feature type="chain" id="PRO_5039103415" evidence="4">
    <location>
        <begin position="20"/>
        <end position="313"/>
    </location>
</feature>
<keyword evidence="2 4" id="KW-0732">Signal</keyword>
<proteinExistence type="inferred from homology"/>
<evidence type="ECO:0000313" key="6">
    <source>
        <dbReference type="Proteomes" id="UP000306912"/>
    </source>
</evidence>
<evidence type="ECO:0000313" key="5">
    <source>
        <dbReference type="EMBL" id="TLG76708.1"/>
    </source>
</evidence>
<dbReference type="InterPro" id="IPR006129">
    <property type="entry name" value="AdhesinB"/>
</dbReference>
<dbReference type="Pfam" id="PF01297">
    <property type="entry name" value="ZnuA"/>
    <property type="match status" value="1"/>
</dbReference>
<organism evidence="5 6">
    <name type="scientific">Culicoidibacter larvae</name>
    <dbReference type="NCBI Taxonomy" id="2579976"/>
    <lineage>
        <taxon>Bacteria</taxon>
        <taxon>Bacillati</taxon>
        <taxon>Bacillota</taxon>
        <taxon>Culicoidibacteria</taxon>
        <taxon>Culicoidibacterales</taxon>
        <taxon>Culicoidibacteraceae</taxon>
        <taxon>Culicoidibacter</taxon>
    </lineage>
</organism>
<dbReference type="InterPro" id="IPR006127">
    <property type="entry name" value="ZnuA-like"/>
</dbReference>